<keyword evidence="3" id="KW-0479">Metal-binding</keyword>
<evidence type="ECO:0000313" key="8">
    <source>
        <dbReference type="EMBL" id="QPQ94711.1"/>
    </source>
</evidence>
<dbReference type="GO" id="GO:0046872">
    <property type="term" value="F:metal ion binding"/>
    <property type="evidence" value="ECO:0007669"/>
    <property type="project" value="UniProtKB-KW"/>
</dbReference>
<dbReference type="Proteomes" id="UP000594892">
    <property type="component" value="Plasmid unnamed1"/>
</dbReference>
<keyword evidence="4" id="KW-0408">Iron</keyword>
<dbReference type="InterPro" id="IPR050377">
    <property type="entry name" value="Radical_SAM_PqqE_MftC-like"/>
</dbReference>
<protein>
    <submittedName>
        <fullName evidence="8">Radical SAM protein</fullName>
    </submittedName>
</protein>
<sequence>MTMPYLSSDEVGAHCIERWPSSPADAFDRARTTLHTLGFADASQQMGQRWPIGCIALEITQRCNLDCTLCYLSENAEAVKDIPLDELFARIDTIFASYGPNTDVQVTGGEPTLRDRGELLAIVRRIRARRMRATLMTNGIRVTRALLTQLADAGLADVAFHVDTTQLRRGYTTEATLNALRERYLNMATGLPLSVMFNTTVHDGNFDEIPSVVSFFRSRANDIRTVSFQLQADIGRGILRARGPTITPDTVAAQIEKGAGTTITFSASLIGHPSCNRYAMSIAANGNLHDGFDDPSFVAAMQSATAAVVFDRTRPAATACGLIAWFAGHPALWLRALSWTARKVWAMRKDIFASGARVHTLSFIIHNFMDTARLEEDRIRACAFKVATSEGPVSMCLHNARRDAFVLKPIRIYRAGSPVYWNPATGKEDVEFNGPVKTGQAVDVPKRHRKGRSNEHAVNRACATT</sequence>
<evidence type="ECO:0000313" key="9">
    <source>
        <dbReference type="EMBL" id="USS44161.1"/>
    </source>
</evidence>
<dbReference type="InterPro" id="IPR007197">
    <property type="entry name" value="rSAM"/>
</dbReference>
<dbReference type="InterPro" id="IPR013785">
    <property type="entry name" value="Aldolase_TIM"/>
</dbReference>
<dbReference type="Proteomes" id="UP001056386">
    <property type="component" value="Plasmid unnamed1"/>
</dbReference>
<keyword evidence="5" id="KW-0411">Iron-sulfur</keyword>
<dbReference type="PROSITE" id="PS51918">
    <property type="entry name" value="RADICAL_SAM"/>
    <property type="match status" value="1"/>
</dbReference>
<accession>A0AAP9Y500</accession>
<geneLocation type="plasmid" evidence="10 11">
    <name>unnamed1</name>
</geneLocation>
<organism evidence="8 10">
    <name type="scientific">Burkholderia glumae</name>
    <name type="common">Pseudomonas glumae</name>
    <dbReference type="NCBI Taxonomy" id="337"/>
    <lineage>
        <taxon>Bacteria</taxon>
        <taxon>Pseudomonadati</taxon>
        <taxon>Pseudomonadota</taxon>
        <taxon>Betaproteobacteria</taxon>
        <taxon>Burkholderiales</taxon>
        <taxon>Burkholderiaceae</taxon>
        <taxon>Burkholderia</taxon>
    </lineage>
</organism>
<dbReference type="GeneID" id="45693202"/>
<keyword evidence="11" id="KW-1185">Reference proteome</keyword>
<dbReference type="CDD" id="cd01335">
    <property type="entry name" value="Radical_SAM"/>
    <property type="match status" value="1"/>
</dbReference>
<dbReference type="Gene3D" id="3.20.20.70">
    <property type="entry name" value="Aldolase class I"/>
    <property type="match status" value="1"/>
</dbReference>
<dbReference type="RefSeq" id="WP_102952661.1">
    <property type="nucleotide sequence ID" value="NZ_CP021076.1"/>
</dbReference>
<evidence type="ECO:0000256" key="1">
    <source>
        <dbReference type="ARBA" id="ARBA00001966"/>
    </source>
</evidence>
<dbReference type="PANTHER" id="PTHR11228:SF35">
    <property type="entry name" value="MOLYBDENUM COFACTOR BIOSYNTHESIS PROTEIN A-RELATED"/>
    <property type="match status" value="1"/>
</dbReference>
<dbReference type="GO" id="GO:0051536">
    <property type="term" value="F:iron-sulfur cluster binding"/>
    <property type="evidence" value="ECO:0007669"/>
    <property type="project" value="UniProtKB-KW"/>
</dbReference>
<evidence type="ECO:0000256" key="2">
    <source>
        <dbReference type="ARBA" id="ARBA00022691"/>
    </source>
</evidence>
<dbReference type="SUPFAM" id="SSF102114">
    <property type="entry name" value="Radical SAM enzymes"/>
    <property type="match status" value="1"/>
</dbReference>
<name>A0AAP9Y500_BURGL</name>
<reference evidence="9" key="2">
    <citation type="submission" date="2022-06" db="EMBL/GenBank/DDBJ databases">
        <title>Draft genome sequence of Burkholderia glumae strain GR20004 isolated from rice panicle showing bacterial panicle blight.</title>
        <authorList>
            <person name="Choi S.Y."/>
            <person name="Lee Y.H."/>
        </authorList>
    </citation>
    <scope>NUCLEOTIDE SEQUENCE</scope>
    <source>
        <strain evidence="9">GR20004</strain>
        <plasmid evidence="9">unnamed1</plasmid>
    </source>
</reference>
<evidence type="ECO:0000256" key="6">
    <source>
        <dbReference type="SAM" id="MobiDB-lite"/>
    </source>
</evidence>
<feature type="domain" description="Radical SAM core" evidence="7">
    <location>
        <begin position="49"/>
        <end position="273"/>
    </location>
</feature>
<dbReference type="SFLD" id="SFLDG01067">
    <property type="entry name" value="SPASM/twitch_domain_containing"/>
    <property type="match status" value="1"/>
</dbReference>
<dbReference type="GO" id="GO:0003824">
    <property type="term" value="F:catalytic activity"/>
    <property type="evidence" value="ECO:0007669"/>
    <property type="project" value="InterPro"/>
</dbReference>
<dbReference type="Pfam" id="PF04055">
    <property type="entry name" value="Radical_SAM"/>
    <property type="match status" value="1"/>
</dbReference>
<evidence type="ECO:0000256" key="3">
    <source>
        <dbReference type="ARBA" id="ARBA00022723"/>
    </source>
</evidence>
<evidence type="ECO:0000256" key="4">
    <source>
        <dbReference type="ARBA" id="ARBA00023004"/>
    </source>
</evidence>
<dbReference type="EMBL" id="CP065602">
    <property type="protein sequence ID" value="QPQ94711.1"/>
    <property type="molecule type" value="Genomic_DNA"/>
</dbReference>
<dbReference type="EMBL" id="CP099584">
    <property type="protein sequence ID" value="USS44161.1"/>
    <property type="molecule type" value="Genomic_DNA"/>
</dbReference>
<dbReference type="PANTHER" id="PTHR11228">
    <property type="entry name" value="RADICAL SAM DOMAIN PROTEIN"/>
    <property type="match status" value="1"/>
</dbReference>
<evidence type="ECO:0000313" key="11">
    <source>
        <dbReference type="Proteomes" id="UP001056386"/>
    </source>
</evidence>
<keyword evidence="8" id="KW-0614">Plasmid</keyword>
<dbReference type="SFLD" id="SFLDS00029">
    <property type="entry name" value="Radical_SAM"/>
    <property type="match status" value="1"/>
</dbReference>
<gene>
    <name evidence="8" type="ORF">I6H06_28530</name>
    <name evidence="9" type="ORF">NFI99_12815</name>
</gene>
<comment type="cofactor">
    <cofactor evidence="1">
        <name>[4Fe-4S] cluster</name>
        <dbReference type="ChEBI" id="CHEBI:49883"/>
    </cofactor>
</comment>
<evidence type="ECO:0000259" key="7">
    <source>
        <dbReference type="PROSITE" id="PS51918"/>
    </source>
</evidence>
<dbReference type="InterPro" id="IPR058240">
    <property type="entry name" value="rSAM_sf"/>
</dbReference>
<feature type="region of interest" description="Disordered" evidence="6">
    <location>
        <begin position="446"/>
        <end position="465"/>
    </location>
</feature>
<evidence type="ECO:0000313" key="10">
    <source>
        <dbReference type="Proteomes" id="UP000594892"/>
    </source>
</evidence>
<evidence type="ECO:0000256" key="5">
    <source>
        <dbReference type="ARBA" id="ARBA00023014"/>
    </source>
</evidence>
<proteinExistence type="predicted"/>
<keyword evidence="2" id="KW-0949">S-adenosyl-L-methionine</keyword>
<reference evidence="8 10" key="1">
    <citation type="submission" date="2020-12" db="EMBL/GenBank/DDBJ databases">
        <title>FDA dAtabase for Regulatory Grade micrObial Sequences (FDA-ARGOS): Supporting development and validation of Infectious Disease Dx tests.</title>
        <authorList>
            <person name="Minogue T."/>
            <person name="Wolcott M."/>
            <person name="Wasieloski L."/>
            <person name="Aguilar W."/>
            <person name="Moore D."/>
            <person name="Jaissle J."/>
            <person name="Tallon L."/>
            <person name="Sadzewicz L."/>
            <person name="Zhao X."/>
            <person name="Boylan J."/>
            <person name="Ott S."/>
            <person name="Bowen H."/>
            <person name="Vavikolanu K."/>
            <person name="Mehta A."/>
            <person name="Aluvathingal J."/>
            <person name="Nadendla S."/>
            <person name="Yan Y."/>
            <person name="Sichtig H."/>
        </authorList>
    </citation>
    <scope>NUCLEOTIDE SEQUENCE [LARGE SCALE GENOMIC DNA]</scope>
    <source>
        <strain evidence="8 10">FDAARGOS_949</strain>
        <plasmid evidence="8 10">unnamed1</plasmid>
    </source>
</reference>
<dbReference type="AlphaFoldDB" id="A0AAP9Y500"/>